<dbReference type="AlphaFoldDB" id="A0A075AZE7"/>
<dbReference type="HOGENOM" id="CLU_031506_0_0_1"/>
<dbReference type="GO" id="GO:0046872">
    <property type="term" value="F:metal ion binding"/>
    <property type="evidence" value="ECO:0007669"/>
    <property type="project" value="UniProtKB-KW"/>
</dbReference>
<name>A0A075AZE7_ROZAC</name>
<dbReference type="OrthoDB" id="413993at2759"/>
<keyword evidence="1" id="KW-0479">Metal-binding</keyword>
<dbReference type="SUPFAM" id="SSF51556">
    <property type="entry name" value="Metallo-dependent hydrolases"/>
    <property type="match status" value="1"/>
</dbReference>
<feature type="binding site" evidence="1">
    <location>
        <position position="213"/>
    </location>
    <ligand>
        <name>a divalent metal cation</name>
        <dbReference type="ChEBI" id="CHEBI:60240"/>
        <label>1</label>
    </ligand>
</feature>
<dbReference type="InterPro" id="IPR032466">
    <property type="entry name" value="Metal_Hydrolase"/>
</dbReference>
<feature type="binding site" evidence="1">
    <location>
        <position position="9"/>
    </location>
    <ligand>
        <name>a divalent metal cation</name>
        <dbReference type="ChEBI" id="CHEBI:60240"/>
        <label>1</label>
    </ligand>
</feature>
<sequence>MLSKLVDCHSHIIDHPDVFSLLGAINLDKILVMSSEPNQWQSVLKLHEAKSSVIPCLGLHPWLSYKVKQELNSFEWVDELRRLLLINPKALIGEIGIDKCSTTPGTNTVDKEFQWQCFEKQFQMAVELQRPISVHCVRQHGKLHEFFSMQEKWPPSIMLHSFGGSPDSMKQLLKLKQAKRIYFSFSEIINQRCKWTKDLIRECPWDQLLLETDLHDPTKINDAIVNIYELVAEVKEKDLKEVIETVHQNLEKFLQF</sequence>
<feature type="binding site" evidence="1">
    <location>
        <position position="11"/>
    </location>
    <ligand>
        <name>a divalent metal cation</name>
        <dbReference type="ChEBI" id="CHEBI:60240"/>
        <label>1</label>
    </ligand>
</feature>
<dbReference type="PANTHER" id="PTHR47345">
    <property type="entry name" value="CUT9-INTERACTING PROTEIN SCN1"/>
    <property type="match status" value="1"/>
</dbReference>
<feature type="binding site" evidence="1">
    <location>
        <position position="160"/>
    </location>
    <ligand>
        <name>a divalent metal cation</name>
        <dbReference type="ChEBI" id="CHEBI:60240"/>
        <label>2</label>
    </ligand>
</feature>
<dbReference type="InterPro" id="IPR001130">
    <property type="entry name" value="TatD-like"/>
</dbReference>
<keyword evidence="3" id="KW-1185">Reference proteome</keyword>
<gene>
    <name evidence="2" type="ORF">O9G_003957</name>
</gene>
<evidence type="ECO:0000256" key="1">
    <source>
        <dbReference type="PIRSR" id="PIRSR005902-1"/>
    </source>
</evidence>
<dbReference type="Proteomes" id="UP000030755">
    <property type="component" value="Unassembled WGS sequence"/>
</dbReference>
<proteinExistence type="predicted"/>
<dbReference type="EMBL" id="KE560823">
    <property type="protein sequence ID" value="EPZ35524.1"/>
    <property type="molecule type" value="Genomic_DNA"/>
</dbReference>
<dbReference type="Pfam" id="PF01026">
    <property type="entry name" value="TatD_DNase"/>
    <property type="match status" value="1"/>
</dbReference>
<organism evidence="2 3">
    <name type="scientific">Rozella allomycis (strain CSF55)</name>
    <dbReference type="NCBI Taxonomy" id="988480"/>
    <lineage>
        <taxon>Eukaryota</taxon>
        <taxon>Fungi</taxon>
        <taxon>Fungi incertae sedis</taxon>
        <taxon>Cryptomycota</taxon>
        <taxon>Cryptomycota incertae sedis</taxon>
        <taxon>Rozella</taxon>
    </lineage>
</organism>
<feature type="binding site" evidence="1">
    <location>
        <position position="135"/>
    </location>
    <ligand>
        <name>a divalent metal cation</name>
        <dbReference type="ChEBI" id="CHEBI:60240"/>
        <label>2</label>
    </ligand>
</feature>
<evidence type="ECO:0000313" key="3">
    <source>
        <dbReference type="Proteomes" id="UP000030755"/>
    </source>
</evidence>
<accession>A0A075AZE7</accession>
<dbReference type="InterPro" id="IPR053044">
    <property type="entry name" value="Metallo-hydrolase/TatD-type"/>
</dbReference>
<dbReference type="OMA" id="VPCFGWH"/>
<dbReference type="PANTHER" id="PTHR47345:SF1">
    <property type="entry name" value="CUT9-INTERACTING PROTEIN SCN1"/>
    <property type="match status" value="1"/>
</dbReference>
<feature type="binding site" evidence="1">
    <location>
        <position position="94"/>
    </location>
    <ligand>
        <name>a divalent metal cation</name>
        <dbReference type="ChEBI" id="CHEBI:60240"/>
        <label>1</label>
    </ligand>
</feature>
<dbReference type="Gene3D" id="3.20.20.140">
    <property type="entry name" value="Metal-dependent hydrolases"/>
    <property type="match status" value="1"/>
</dbReference>
<protein>
    <submittedName>
        <fullName evidence="2">TatD family domain-containing protein</fullName>
    </submittedName>
</protein>
<evidence type="ECO:0000313" key="2">
    <source>
        <dbReference type="EMBL" id="EPZ35524.1"/>
    </source>
</evidence>
<dbReference type="PIRSF" id="PIRSF005902">
    <property type="entry name" value="DNase_TatD"/>
    <property type="match status" value="1"/>
</dbReference>
<reference evidence="2 3" key="1">
    <citation type="journal article" date="2013" name="Curr. Biol.">
        <title>Shared signatures of parasitism and phylogenomics unite Cryptomycota and microsporidia.</title>
        <authorList>
            <person name="James T.Y."/>
            <person name="Pelin A."/>
            <person name="Bonen L."/>
            <person name="Ahrendt S."/>
            <person name="Sain D."/>
            <person name="Corradi N."/>
            <person name="Stajich J.E."/>
        </authorList>
    </citation>
    <scope>NUCLEOTIDE SEQUENCE [LARGE SCALE GENOMIC DNA]</scope>
    <source>
        <strain evidence="2 3">CSF55</strain>
    </source>
</reference>
<dbReference type="GO" id="GO:0016788">
    <property type="term" value="F:hydrolase activity, acting on ester bonds"/>
    <property type="evidence" value="ECO:0007669"/>
    <property type="project" value="InterPro"/>
</dbReference>